<reference evidence="1" key="1">
    <citation type="submission" date="2020-05" db="EMBL/GenBank/DDBJ databases">
        <title>Mycena genomes resolve the evolution of fungal bioluminescence.</title>
        <authorList>
            <person name="Tsai I.J."/>
        </authorList>
    </citation>
    <scope>NUCLEOTIDE SEQUENCE</scope>
    <source>
        <strain evidence="1">171206Taipei</strain>
    </source>
</reference>
<comment type="caution">
    <text evidence="1">The sequence shown here is derived from an EMBL/GenBank/DDBJ whole genome shotgun (WGS) entry which is preliminary data.</text>
</comment>
<keyword evidence="2" id="KW-1185">Reference proteome</keyword>
<protein>
    <submittedName>
        <fullName evidence="1">TPR-2 domain protein</fullName>
    </submittedName>
</protein>
<dbReference type="EMBL" id="JACAZF010000006">
    <property type="protein sequence ID" value="KAF7301147.1"/>
    <property type="molecule type" value="Genomic_DNA"/>
</dbReference>
<dbReference type="Proteomes" id="UP000636479">
    <property type="component" value="Unassembled WGS sequence"/>
</dbReference>
<organism evidence="1 2">
    <name type="scientific">Mycena indigotica</name>
    <dbReference type="NCBI Taxonomy" id="2126181"/>
    <lineage>
        <taxon>Eukaryota</taxon>
        <taxon>Fungi</taxon>
        <taxon>Dikarya</taxon>
        <taxon>Basidiomycota</taxon>
        <taxon>Agaricomycotina</taxon>
        <taxon>Agaricomycetes</taxon>
        <taxon>Agaricomycetidae</taxon>
        <taxon>Agaricales</taxon>
        <taxon>Marasmiineae</taxon>
        <taxon>Mycenaceae</taxon>
        <taxon>Mycena</taxon>
    </lineage>
</organism>
<evidence type="ECO:0000313" key="2">
    <source>
        <dbReference type="Proteomes" id="UP000636479"/>
    </source>
</evidence>
<dbReference type="OrthoDB" id="5424209at2759"/>
<dbReference type="GeneID" id="59346019"/>
<gene>
    <name evidence="1" type="ORF">MIND_00679100</name>
</gene>
<dbReference type="RefSeq" id="XP_037219147.1">
    <property type="nucleotide sequence ID" value="XM_037363503.1"/>
</dbReference>
<proteinExistence type="predicted"/>
<dbReference type="AlphaFoldDB" id="A0A8H6SLR2"/>
<accession>A0A8H6SLR2</accession>
<evidence type="ECO:0000313" key="1">
    <source>
        <dbReference type="EMBL" id="KAF7301147.1"/>
    </source>
</evidence>
<sequence length="124" mass="14230">MNAQSFKDFQELVDQKIELLESEEVNFEQLRAFHQDEPTISRINQQVAAITPVKEAVTAFASRLSKDWSQEGDRVIGHILWAPKIEDSTQPYGYTKDFCVIHLDKRSFKEGFLGNAIPLMYVVP</sequence>
<name>A0A8H6SLR2_9AGAR</name>